<protein>
    <submittedName>
        <fullName evidence="1">Uncharacterized protein</fullName>
    </submittedName>
</protein>
<dbReference type="STRING" id="525918.SAMN05660964_01428"/>
<dbReference type="EMBL" id="FNQP01000007">
    <property type="protein sequence ID" value="SEA37147.1"/>
    <property type="molecule type" value="Genomic_DNA"/>
</dbReference>
<accession>A0A1H4AN15</accession>
<dbReference type="AlphaFoldDB" id="A0A1H4AN15"/>
<name>A0A1H4AN15_9GAMM</name>
<keyword evidence="2" id="KW-1185">Reference proteome</keyword>
<sequence length="80" mass="8393">MRIGEAILATPLEIYDGIIGALEQLNLQRLLAPLLDTLDALAAGVNQGLEDTTGAFQRLQDALPDRVGSTTISVSVSVST</sequence>
<organism evidence="1 2">
    <name type="scientific">Thiothrix caldifontis</name>
    <dbReference type="NCBI Taxonomy" id="525918"/>
    <lineage>
        <taxon>Bacteria</taxon>
        <taxon>Pseudomonadati</taxon>
        <taxon>Pseudomonadota</taxon>
        <taxon>Gammaproteobacteria</taxon>
        <taxon>Thiotrichales</taxon>
        <taxon>Thiotrichaceae</taxon>
        <taxon>Thiothrix</taxon>
    </lineage>
</organism>
<evidence type="ECO:0000313" key="2">
    <source>
        <dbReference type="Proteomes" id="UP000199397"/>
    </source>
</evidence>
<gene>
    <name evidence="1" type="ORF">SAMN05660964_01428</name>
</gene>
<proteinExistence type="predicted"/>
<dbReference type="Proteomes" id="UP000199397">
    <property type="component" value="Unassembled WGS sequence"/>
</dbReference>
<evidence type="ECO:0000313" key="1">
    <source>
        <dbReference type="EMBL" id="SEA37147.1"/>
    </source>
</evidence>
<reference evidence="1 2" key="1">
    <citation type="submission" date="2016-10" db="EMBL/GenBank/DDBJ databases">
        <authorList>
            <person name="de Groot N.N."/>
        </authorList>
    </citation>
    <scope>NUCLEOTIDE SEQUENCE [LARGE SCALE GENOMIC DNA]</scope>
    <source>
        <strain evidence="1 2">DSM 21228</strain>
    </source>
</reference>